<evidence type="ECO:0000313" key="4">
    <source>
        <dbReference type="Proteomes" id="UP001278738"/>
    </source>
</evidence>
<dbReference type="SUPFAM" id="SSF160766">
    <property type="entry name" value="NE1680-like"/>
    <property type="match status" value="1"/>
</dbReference>
<dbReference type="Proteomes" id="UP001270053">
    <property type="component" value="Unassembled WGS sequence"/>
</dbReference>
<proteinExistence type="predicted"/>
<dbReference type="Gene3D" id="3.10.510.10">
    <property type="entry name" value="NE1680-like"/>
    <property type="match status" value="1"/>
</dbReference>
<dbReference type="Proteomes" id="UP001278738">
    <property type="component" value="Unassembled WGS sequence"/>
</dbReference>
<dbReference type="EMBL" id="JAWXVH010000003">
    <property type="protein sequence ID" value="MDX6185669.1"/>
    <property type="molecule type" value="Genomic_DNA"/>
</dbReference>
<dbReference type="EMBL" id="JAWXVG010000003">
    <property type="protein sequence ID" value="MDX6182418.1"/>
    <property type="molecule type" value="Genomic_DNA"/>
</dbReference>
<dbReference type="AlphaFoldDB" id="A0AAJ2VXX0"/>
<accession>A0AAJ2VXX0</accession>
<gene>
    <name evidence="1" type="ORF">SGQ18_09620</name>
    <name evidence="2" type="ORF">SGQ44_07870</name>
</gene>
<name>A0AAJ2VXX0_9FLAO</name>
<evidence type="ECO:0000313" key="2">
    <source>
        <dbReference type="EMBL" id="MDX6185669.1"/>
    </source>
</evidence>
<sequence>MKVAVWDTYVTRKDGKVMHFDILVDENQKDQNIIFEYGKKYLKNVMQEGQPLTSKECNFCHIDKAPENVEKEILNRGYSIIEMENCY</sequence>
<protein>
    <submittedName>
        <fullName evidence="2">DUF2024 family protein</fullName>
    </submittedName>
</protein>
<comment type="caution">
    <text evidence="2">The sequence shown here is derived from an EMBL/GenBank/DDBJ whole genome shotgun (WGS) entry which is preliminary data.</text>
</comment>
<evidence type="ECO:0000313" key="1">
    <source>
        <dbReference type="EMBL" id="MDX6182418.1"/>
    </source>
</evidence>
<reference evidence="2 4" key="1">
    <citation type="submission" date="2023-11" db="EMBL/GenBank/DDBJ databases">
        <title>Unpublished Manusciprt.</title>
        <authorList>
            <person name="Saticioglu I.B."/>
            <person name="Ay H."/>
            <person name="Ajmi N."/>
            <person name="Altun S."/>
            <person name="Duman M."/>
        </authorList>
    </citation>
    <scope>NUCLEOTIDE SEQUENCE</scope>
    <source>
        <strain evidence="1 4">Fl-33</strain>
        <strain evidence="2">Fl-77</strain>
    </source>
</reference>
<evidence type="ECO:0000313" key="3">
    <source>
        <dbReference type="Proteomes" id="UP001270053"/>
    </source>
</evidence>
<keyword evidence="4" id="KW-1185">Reference proteome</keyword>
<dbReference type="Pfam" id="PF09630">
    <property type="entry name" value="DUF2024"/>
    <property type="match status" value="1"/>
</dbReference>
<dbReference type="RefSeq" id="WP_229974898.1">
    <property type="nucleotide sequence ID" value="NZ_CP087133.1"/>
</dbReference>
<organism evidence="2 3">
    <name type="scientific">Flavobacterium flavipigmentatum</name>
    <dbReference type="NCBI Taxonomy" id="2893884"/>
    <lineage>
        <taxon>Bacteria</taxon>
        <taxon>Pseudomonadati</taxon>
        <taxon>Bacteroidota</taxon>
        <taxon>Flavobacteriia</taxon>
        <taxon>Flavobacteriales</taxon>
        <taxon>Flavobacteriaceae</taxon>
        <taxon>Flavobacterium</taxon>
    </lineage>
</organism>
<dbReference type="InterPro" id="IPR023122">
    <property type="entry name" value="NE1680-like_sf"/>
</dbReference>
<dbReference type="InterPro" id="IPR018592">
    <property type="entry name" value="DUF2024"/>
</dbReference>